<dbReference type="PANTHER" id="PTHR42847">
    <property type="entry name" value="ALKANESULFONATE MONOOXYGENASE"/>
    <property type="match status" value="1"/>
</dbReference>
<keyword evidence="1" id="KW-0285">Flavoprotein</keyword>
<proteinExistence type="predicted"/>
<dbReference type="Pfam" id="PF00296">
    <property type="entry name" value="Bac_luciferase"/>
    <property type="match status" value="1"/>
</dbReference>
<evidence type="ECO:0000313" key="7">
    <source>
        <dbReference type="Proteomes" id="UP000634229"/>
    </source>
</evidence>
<keyword evidence="3" id="KW-0560">Oxidoreductase</keyword>
<protein>
    <submittedName>
        <fullName evidence="6">LLM class flavin-dependent oxidoreductase</fullName>
    </submittedName>
</protein>
<comment type="caution">
    <text evidence="6">The sequence shown here is derived from an EMBL/GenBank/DDBJ whole genome shotgun (WGS) entry which is preliminary data.</text>
</comment>
<feature type="domain" description="Luciferase-like" evidence="5">
    <location>
        <begin position="40"/>
        <end position="327"/>
    </location>
</feature>
<dbReference type="EMBL" id="JAERRF010000029">
    <property type="protein sequence ID" value="MBL1101510.1"/>
    <property type="molecule type" value="Genomic_DNA"/>
</dbReference>
<name>A0ABS1NN42_9ACTN</name>
<dbReference type="InterPro" id="IPR050172">
    <property type="entry name" value="SsuD_RutA_monooxygenase"/>
</dbReference>
<sequence length="371" mass="40838">MEIGIFGGTDYQNPQMPHGWPRRPRYWDADLARKAHEAGMALYERADDLGIDFVTVSEHHYGGPHLEPNAHVAAAALAPRMKNARIALLGPNLPMNNPVRIAEEVAQLDMISGGRLYAVALLRGTPNEYLTYFSNPAESRAVWEESVQLILRAWREPEPFGWEGVHHRFRTIAVWPKFLDPAGPRVLLSGNSLDSVDFAVAMTGDIAISYGSPKTVAQSVERYRAGNAALGRTVGPANVLYRNFVYVSDTEERAREECTQYGFGAMDFFRPPTSGAQRLMAEVNASGYAGAGVTAELVNKQNWGLPRFIGTPDQVIEAIREYHELGVGAIDFSFGGFGLPAELATKNLELFCREVLPEVQKLPTTVHAATV</sequence>
<organism evidence="6 7">
    <name type="scientific">Streptomyces coffeae</name>
    <dbReference type="NCBI Taxonomy" id="621382"/>
    <lineage>
        <taxon>Bacteria</taxon>
        <taxon>Bacillati</taxon>
        <taxon>Actinomycetota</taxon>
        <taxon>Actinomycetes</taxon>
        <taxon>Kitasatosporales</taxon>
        <taxon>Streptomycetaceae</taxon>
        <taxon>Streptomyces</taxon>
    </lineage>
</organism>
<evidence type="ECO:0000259" key="5">
    <source>
        <dbReference type="Pfam" id="PF00296"/>
    </source>
</evidence>
<keyword evidence="7" id="KW-1185">Reference proteome</keyword>
<evidence type="ECO:0000256" key="3">
    <source>
        <dbReference type="ARBA" id="ARBA00023002"/>
    </source>
</evidence>
<reference evidence="6 7" key="1">
    <citation type="submission" date="2021-01" db="EMBL/GenBank/DDBJ databases">
        <title>WGS of actinomycetes isolated from Thailand.</title>
        <authorList>
            <person name="Thawai C."/>
        </authorList>
    </citation>
    <scope>NUCLEOTIDE SEQUENCE [LARGE SCALE GENOMIC DNA]</scope>
    <source>
        <strain evidence="6 7">CA1R205</strain>
    </source>
</reference>
<dbReference type="InterPro" id="IPR011251">
    <property type="entry name" value="Luciferase-like_dom"/>
</dbReference>
<dbReference type="SUPFAM" id="SSF51679">
    <property type="entry name" value="Bacterial luciferase-like"/>
    <property type="match status" value="1"/>
</dbReference>
<dbReference type="RefSeq" id="WP_201881128.1">
    <property type="nucleotide sequence ID" value="NZ_JAERRF010000029.1"/>
</dbReference>
<dbReference type="Proteomes" id="UP000634229">
    <property type="component" value="Unassembled WGS sequence"/>
</dbReference>
<accession>A0ABS1NN42</accession>
<gene>
    <name evidence="6" type="ORF">JK363_33595</name>
</gene>
<dbReference type="Gene3D" id="3.20.20.30">
    <property type="entry name" value="Luciferase-like domain"/>
    <property type="match status" value="1"/>
</dbReference>
<keyword evidence="2" id="KW-0288">FMN</keyword>
<evidence type="ECO:0000256" key="1">
    <source>
        <dbReference type="ARBA" id="ARBA00022630"/>
    </source>
</evidence>
<keyword evidence="4" id="KW-0503">Monooxygenase</keyword>
<dbReference type="InterPro" id="IPR036661">
    <property type="entry name" value="Luciferase-like_sf"/>
</dbReference>
<evidence type="ECO:0000256" key="4">
    <source>
        <dbReference type="ARBA" id="ARBA00023033"/>
    </source>
</evidence>
<dbReference type="PANTHER" id="PTHR42847:SF4">
    <property type="entry name" value="ALKANESULFONATE MONOOXYGENASE-RELATED"/>
    <property type="match status" value="1"/>
</dbReference>
<evidence type="ECO:0000313" key="6">
    <source>
        <dbReference type="EMBL" id="MBL1101510.1"/>
    </source>
</evidence>
<evidence type="ECO:0000256" key="2">
    <source>
        <dbReference type="ARBA" id="ARBA00022643"/>
    </source>
</evidence>